<dbReference type="InterPro" id="IPR017703">
    <property type="entry name" value="YgfZ/GCV_T_CS"/>
</dbReference>
<evidence type="ECO:0000313" key="2">
    <source>
        <dbReference type="EMBL" id="MCG4617883.1"/>
    </source>
</evidence>
<keyword evidence="1" id="KW-0809">Transit peptide</keyword>
<sequence length="371" mass="39829">MTFVDNQVALRAGFGIAETELQVLTVSGIDAPSWLTTLSSQVVTGMSAGESREMLFLDANGRVKFAAGIVWAGEVAWLFTADASALAQFLESMKFMSRVEVTVREELSVWGFFAPSLAEEVLRQLGPIWADPWPGITAGGTAYSPRALAHPGRDYPARLGVIPVADTAKVHAELRSRWEQLSWPQETTDGYSLAAPVYAAEADWRALRIAAWRPYGSDVDPRALPHELDWLRTAVHLNKGCYCGQETVARIVNLGHPPRRAVFLHLDGSSSLLPPAGAELFSGSRKVGSVRVSANHFEDGPIGLGLIKRSAPTGDLTVCWQEDGEEHSLAAAVTPIGDPSGVSWQGQSRIDRKAFSEASLPGGSGSLNIAG</sequence>
<protein>
    <submittedName>
        <fullName evidence="2">Folate-binding protein</fullName>
    </submittedName>
</protein>
<proteinExistence type="predicted"/>
<dbReference type="Proteomes" id="UP001200537">
    <property type="component" value="Unassembled WGS sequence"/>
</dbReference>
<dbReference type="PANTHER" id="PTHR22602:SF0">
    <property type="entry name" value="TRANSFERASE CAF17, MITOCHONDRIAL-RELATED"/>
    <property type="match status" value="1"/>
</dbReference>
<dbReference type="GO" id="GO:0016226">
    <property type="term" value="P:iron-sulfur cluster assembly"/>
    <property type="evidence" value="ECO:0007669"/>
    <property type="project" value="TreeGrafter"/>
</dbReference>
<reference evidence="2" key="1">
    <citation type="submission" date="2022-01" db="EMBL/GenBank/DDBJ databases">
        <title>Collection of gut derived symbiotic bacterial strains cultured from healthy donors.</title>
        <authorList>
            <person name="Lin H."/>
            <person name="Kohout C."/>
            <person name="Waligurski E."/>
            <person name="Pamer E.G."/>
        </authorList>
    </citation>
    <scope>NUCLEOTIDE SEQUENCE</scope>
    <source>
        <strain evidence="2">DFI.7.46</strain>
    </source>
</reference>
<dbReference type="InterPro" id="IPR027266">
    <property type="entry name" value="TrmE/GcvT-like"/>
</dbReference>
<name>A0AAJ1BBP2_9ACTO</name>
<dbReference type="Gene3D" id="3.30.1360.120">
    <property type="entry name" value="Probable tRNA modification gtpase trme, domain 1"/>
    <property type="match status" value="1"/>
</dbReference>
<dbReference type="PANTHER" id="PTHR22602">
    <property type="entry name" value="TRANSFERASE CAF17, MITOCHONDRIAL-RELATED"/>
    <property type="match status" value="1"/>
</dbReference>
<accession>A0AAJ1BBP2</accession>
<dbReference type="EMBL" id="JAKNHJ010000008">
    <property type="protein sequence ID" value="MCG4617883.1"/>
    <property type="molecule type" value="Genomic_DNA"/>
</dbReference>
<organism evidence="2 3">
    <name type="scientific">Varibaculum cambriense</name>
    <dbReference type="NCBI Taxonomy" id="184870"/>
    <lineage>
        <taxon>Bacteria</taxon>
        <taxon>Bacillati</taxon>
        <taxon>Actinomycetota</taxon>
        <taxon>Actinomycetes</taxon>
        <taxon>Actinomycetales</taxon>
        <taxon>Actinomycetaceae</taxon>
        <taxon>Varibaculum</taxon>
    </lineage>
</organism>
<dbReference type="RefSeq" id="WP_238127988.1">
    <property type="nucleotide sequence ID" value="NZ_JAKNHJ010000008.1"/>
</dbReference>
<evidence type="ECO:0000256" key="1">
    <source>
        <dbReference type="ARBA" id="ARBA00022946"/>
    </source>
</evidence>
<gene>
    <name evidence="2" type="ORF">L0M99_05185</name>
</gene>
<dbReference type="SUPFAM" id="SSF103025">
    <property type="entry name" value="Folate-binding domain"/>
    <property type="match status" value="1"/>
</dbReference>
<evidence type="ECO:0000313" key="3">
    <source>
        <dbReference type="Proteomes" id="UP001200537"/>
    </source>
</evidence>
<dbReference type="InterPro" id="IPR045179">
    <property type="entry name" value="YgfZ/GcvT"/>
</dbReference>
<dbReference type="NCBIfam" id="TIGR03317">
    <property type="entry name" value="ygfZ_signature"/>
    <property type="match status" value="1"/>
</dbReference>
<comment type="caution">
    <text evidence="2">The sequence shown here is derived from an EMBL/GenBank/DDBJ whole genome shotgun (WGS) entry which is preliminary data.</text>
</comment>
<dbReference type="AlphaFoldDB" id="A0AAJ1BBP2"/>